<evidence type="ECO:0000256" key="1">
    <source>
        <dbReference type="SAM" id="MobiDB-lite"/>
    </source>
</evidence>
<feature type="compositionally biased region" description="Low complexity" evidence="1">
    <location>
        <begin position="89"/>
        <end position="99"/>
    </location>
</feature>
<keyword evidence="3" id="KW-1185">Reference proteome</keyword>
<gene>
    <name evidence="2" type="ORF">BCR44DRAFT_59350</name>
</gene>
<evidence type="ECO:0000313" key="3">
    <source>
        <dbReference type="Proteomes" id="UP000193411"/>
    </source>
</evidence>
<organism evidence="2 3">
    <name type="scientific">Catenaria anguillulae PL171</name>
    <dbReference type="NCBI Taxonomy" id="765915"/>
    <lineage>
        <taxon>Eukaryota</taxon>
        <taxon>Fungi</taxon>
        <taxon>Fungi incertae sedis</taxon>
        <taxon>Blastocladiomycota</taxon>
        <taxon>Blastocladiomycetes</taxon>
        <taxon>Blastocladiales</taxon>
        <taxon>Catenariaceae</taxon>
        <taxon>Catenaria</taxon>
    </lineage>
</organism>
<protein>
    <submittedName>
        <fullName evidence="2">Uncharacterized protein</fullName>
    </submittedName>
</protein>
<reference evidence="2 3" key="1">
    <citation type="submission" date="2016-07" db="EMBL/GenBank/DDBJ databases">
        <title>Pervasive Adenine N6-methylation of Active Genes in Fungi.</title>
        <authorList>
            <consortium name="DOE Joint Genome Institute"/>
            <person name="Mondo S.J."/>
            <person name="Dannebaum R.O."/>
            <person name="Kuo R.C."/>
            <person name="Labutti K."/>
            <person name="Haridas S."/>
            <person name="Kuo A."/>
            <person name="Salamov A."/>
            <person name="Ahrendt S.R."/>
            <person name="Lipzen A."/>
            <person name="Sullivan W."/>
            <person name="Andreopoulos W.B."/>
            <person name="Clum A."/>
            <person name="Lindquist E."/>
            <person name="Daum C."/>
            <person name="Ramamoorthy G.K."/>
            <person name="Gryganskyi A."/>
            <person name="Culley D."/>
            <person name="Magnuson J.K."/>
            <person name="James T.Y."/>
            <person name="O'Malley M.A."/>
            <person name="Stajich J.E."/>
            <person name="Spatafora J.W."/>
            <person name="Visel A."/>
            <person name="Grigoriev I.V."/>
        </authorList>
    </citation>
    <scope>NUCLEOTIDE SEQUENCE [LARGE SCALE GENOMIC DNA]</scope>
    <source>
        <strain evidence="2 3">PL171</strain>
    </source>
</reference>
<dbReference type="Proteomes" id="UP000193411">
    <property type="component" value="Unassembled WGS sequence"/>
</dbReference>
<dbReference type="AlphaFoldDB" id="A0A1Y2I2B6"/>
<proteinExistence type="predicted"/>
<comment type="caution">
    <text evidence="2">The sequence shown here is derived from an EMBL/GenBank/DDBJ whole genome shotgun (WGS) entry which is preliminary data.</text>
</comment>
<feature type="region of interest" description="Disordered" evidence="1">
    <location>
        <begin position="154"/>
        <end position="219"/>
    </location>
</feature>
<name>A0A1Y2I2B6_9FUNG</name>
<evidence type="ECO:0000313" key="2">
    <source>
        <dbReference type="EMBL" id="ORZ40091.1"/>
    </source>
</evidence>
<dbReference type="EMBL" id="MCFL01000004">
    <property type="protein sequence ID" value="ORZ40091.1"/>
    <property type="molecule type" value="Genomic_DNA"/>
</dbReference>
<sequence>MLAVLADCSRLELVQLKRIGRKVAAVYTVMERDAVTCFGHVDAAVALPDFRVAAWLHELFDATRAAVRAAAGSGVPLLRAARYSLPATSTPSLTSSSPSLPHPGLDNSFASPTTQQDITHHADTIPFPPGTYDPSAPRGAHLFIPTSLFPIPSRTRSATPESLIPSSSSFDATQHHDHDSQSPISLGRVAPSAEDLPSSQSDGGTGCHQTEVGRDRMGCGLPLHINLVD</sequence>
<accession>A0A1Y2I2B6</accession>
<feature type="region of interest" description="Disordered" evidence="1">
    <location>
        <begin position="89"/>
        <end position="115"/>
    </location>
</feature>
<feature type="compositionally biased region" description="Polar residues" evidence="1">
    <location>
        <begin position="154"/>
        <end position="172"/>
    </location>
</feature>